<proteinExistence type="predicted"/>
<evidence type="ECO:0000313" key="2">
    <source>
        <dbReference type="EMBL" id="XCC92875.1"/>
    </source>
</evidence>
<accession>A0AAU8ADK1</accession>
<name>A0AAU8ADK1_9RHOB</name>
<reference evidence="2" key="1">
    <citation type="submission" date="2023-02" db="EMBL/GenBank/DDBJ databases">
        <title>Description and genomic characterization of Salipiger bruguierae sp. nov., isolated from the sediment of mangrove plant Bruguiera sexangula.</title>
        <authorList>
            <person name="Long M."/>
        </authorList>
    </citation>
    <scope>NUCLEOTIDE SEQUENCE</scope>
    <source>
        <strain evidence="2">H15</strain>
    </source>
</reference>
<dbReference type="RefSeq" id="WP_353471703.1">
    <property type="nucleotide sequence ID" value="NZ_CP123384.1"/>
</dbReference>
<dbReference type="EMBL" id="CP123384">
    <property type="protein sequence ID" value="XCC92875.1"/>
    <property type="molecule type" value="Genomic_DNA"/>
</dbReference>
<evidence type="ECO:0000256" key="1">
    <source>
        <dbReference type="SAM" id="MobiDB-lite"/>
    </source>
</evidence>
<dbReference type="AlphaFoldDB" id="A0AAU8ADK1"/>
<sequence length="43" mass="4341">MSRLPLAPGAAPPLPLAHAPSAPNPATLPPRQSQTAKGETRCA</sequence>
<feature type="region of interest" description="Disordered" evidence="1">
    <location>
        <begin position="1"/>
        <end position="43"/>
    </location>
</feature>
<gene>
    <name evidence="2" type="ORF">PVT71_10345</name>
</gene>
<organism evidence="2">
    <name type="scientific">Alloyangia sp. H15</name>
    <dbReference type="NCBI Taxonomy" id="3029062"/>
    <lineage>
        <taxon>Bacteria</taxon>
        <taxon>Pseudomonadati</taxon>
        <taxon>Pseudomonadota</taxon>
        <taxon>Alphaproteobacteria</taxon>
        <taxon>Rhodobacterales</taxon>
        <taxon>Roseobacteraceae</taxon>
        <taxon>Alloyangia</taxon>
    </lineage>
</organism>
<protein>
    <submittedName>
        <fullName evidence="2">Uncharacterized protein</fullName>
    </submittedName>
</protein>